<evidence type="ECO:0000256" key="13">
    <source>
        <dbReference type="ARBA" id="ARBA00043671"/>
    </source>
</evidence>
<feature type="chain" id="PRO_5042541013" description="Multiple inositol polyphosphate phosphatase 1" evidence="17">
    <location>
        <begin position="23"/>
        <end position="441"/>
    </location>
</feature>
<accession>A0AAJ7FM06</accession>
<evidence type="ECO:0000256" key="14">
    <source>
        <dbReference type="ARBA" id="ARBA00043691"/>
    </source>
</evidence>
<dbReference type="GO" id="GO:0034417">
    <property type="term" value="F:bisphosphoglycerate 3-phosphatase activity"/>
    <property type="evidence" value="ECO:0007669"/>
    <property type="project" value="UniProtKB-EC"/>
</dbReference>
<keyword evidence="8" id="KW-0378">Hydrolase</keyword>
<comment type="catalytic activity">
    <reaction evidence="12">
        <text>1D-myo-inositol 1,2,5,6-tetrakisphosphate + H2O = 1D-myo-inositol 1,2,6-trisphosphate + phosphate</text>
        <dbReference type="Rhea" id="RHEA:77119"/>
        <dbReference type="ChEBI" id="CHEBI:15377"/>
        <dbReference type="ChEBI" id="CHEBI:43474"/>
        <dbReference type="ChEBI" id="CHEBI:195535"/>
        <dbReference type="ChEBI" id="CHEBI:195537"/>
        <dbReference type="EC" id="3.1.3.62"/>
    </reaction>
    <physiologicalReaction direction="left-to-right" evidence="12">
        <dbReference type="Rhea" id="RHEA:77120"/>
    </physiologicalReaction>
</comment>
<dbReference type="InterPro" id="IPR016274">
    <property type="entry name" value="Histidine_acid_Pase_euk"/>
</dbReference>
<keyword evidence="9" id="KW-0472">Membrane</keyword>
<dbReference type="InterPro" id="IPR029033">
    <property type="entry name" value="His_PPase_superfam"/>
</dbReference>
<feature type="disulfide bond" evidence="16">
    <location>
        <begin position="259"/>
        <end position="274"/>
    </location>
</feature>
<evidence type="ECO:0000256" key="16">
    <source>
        <dbReference type="PIRSR" id="PIRSR000894-2"/>
    </source>
</evidence>
<comment type="catalytic activity">
    <reaction evidence="14">
        <text>1D-myo-inositol hexakisphosphate + H2O = 1D-myo-inositol 1,2,4,5,6-pentakisphosphate + phosphate</text>
        <dbReference type="Rhea" id="RHEA:16989"/>
        <dbReference type="ChEBI" id="CHEBI:15377"/>
        <dbReference type="ChEBI" id="CHEBI:43474"/>
        <dbReference type="ChEBI" id="CHEBI:57798"/>
        <dbReference type="ChEBI" id="CHEBI:58130"/>
        <dbReference type="EC" id="3.1.3.62"/>
    </reaction>
    <physiologicalReaction direction="left-to-right" evidence="14">
        <dbReference type="Rhea" id="RHEA:16990"/>
    </physiologicalReaction>
</comment>
<dbReference type="EC" id="3.1.3.62" evidence="4"/>
<keyword evidence="18" id="KW-1185">Reference proteome</keyword>
<evidence type="ECO:0000256" key="15">
    <source>
        <dbReference type="ARBA" id="ARBA00043832"/>
    </source>
</evidence>
<dbReference type="FunFam" id="3.40.50.1240:FF:000014">
    <property type="entry name" value="Multiple inositol polyphosphate phosphatase 1"/>
    <property type="match status" value="1"/>
</dbReference>
<dbReference type="SUPFAM" id="SSF53254">
    <property type="entry name" value="Phosphoglycerate mutase-like"/>
    <property type="match status" value="1"/>
</dbReference>
<evidence type="ECO:0000256" key="6">
    <source>
        <dbReference type="ARBA" id="ARBA00022475"/>
    </source>
</evidence>
<keyword evidence="7 17" id="KW-0732">Signal</keyword>
<evidence type="ECO:0000313" key="18">
    <source>
        <dbReference type="Proteomes" id="UP000694920"/>
    </source>
</evidence>
<dbReference type="GO" id="GO:0052745">
    <property type="term" value="F:inositol phosphate phosphatase activity"/>
    <property type="evidence" value="ECO:0007669"/>
    <property type="project" value="TreeGrafter"/>
</dbReference>
<evidence type="ECO:0000313" key="19">
    <source>
        <dbReference type="RefSeq" id="XP_015598443.1"/>
    </source>
</evidence>
<evidence type="ECO:0000256" key="17">
    <source>
        <dbReference type="SAM" id="SignalP"/>
    </source>
</evidence>
<sequence>MDWKIFQLIVLYIGYLGLSVESQCLENNDTHKCKLGTKTPYRLIANLNDSLINYPGCIEKKIWLLVRHGTRFPGKKYVPIMMSKLPHLQELILSSYVANRSRLMPDHISQIAKWKLNFAEDAVMKLAEEGEREMIDLAERFQSRFPTLFPEKYSNLTYKFKYTATQRTEESAKHFALGLFGLQGSKDVWFPEPEYRDPILRFYKRCQRWRKEVDKNPKAYEEEQKFIQSSVVSDTLKDISSFLGFQVDYEAANLMYTICAFETAWYSNSESAWCNVFQPKHFKVLEFAEDLKYYWIDGYGYPLTYEQACPALRDMFNFFQSKEDANVTAYFTHSGTILKLLSLIRVAKDIEPLKHDSYTLHEDRRVWRVSMIDAFASNLAFVLYDCKSKNPAILVMHQERIVHLPGCPKNMPCPLSIMKNLYPDNEEECQFDTMCGLDGNV</sequence>
<comment type="catalytic activity">
    <reaction evidence="13">
        <text>1D-myo-inositol 1,2,4,5,6-pentakisphosphate + H2O = 1D-myo-inositol 1,2,5,6-tetrakisphosphate + phosphate</text>
        <dbReference type="Rhea" id="RHEA:77115"/>
        <dbReference type="ChEBI" id="CHEBI:15377"/>
        <dbReference type="ChEBI" id="CHEBI:43474"/>
        <dbReference type="ChEBI" id="CHEBI:57798"/>
        <dbReference type="ChEBI" id="CHEBI:195535"/>
        <dbReference type="EC" id="3.1.3.62"/>
    </reaction>
    <physiologicalReaction direction="left-to-right" evidence="13">
        <dbReference type="Rhea" id="RHEA:77116"/>
    </physiologicalReaction>
</comment>
<dbReference type="InterPro" id="IPR000560">
    <property type="entry name" value="His_Pase_clade-2"/>
</dbReference>
<reference evidence="19" key="1">
    <citation type="submission" date="2025-08" db="UniProtKB">
        <authorList>
            <consortium name="RefSeq"/>
        </authorList>
    </citation>
    <scope>IDENTIFICATION</scope>
</reference>
<dbReference type="CTD" id="31544"/>
<evidence type="ECO:0000256" key="2">
    <source>
        <dbReference type="ARBA" id="ARBA00008422"/>
    </source>
</evidence>
<protein>
    <recommendedName>
        <fullName evidence="5">Multiple inositol polyphosphate phosphatase 1</fullName>
        <ecNumber evidence="4">3.1.3.62</ecNumber>
        <ecNumber evidence="3">3.1.3.80</ecNumber>
    </recommendedName>
    <alternativeName>
        <fullName evidence="11">2,3-bisphosphoglycerate 3-phosphatase</fullName>
    </alternativeName>
</protein>
<evidence type="ECO:0000256" key="7">
    <source>
        <dbReference type="ARBA" id="ARBA00022729"/>
    </source>
</evidence>
<evidence type="ECO:0000256" key="5">
    <source>
        <dbReference type="ARBA" id="ARBA00018097"/>
    </source>
</evidence>
<dbReference type="GeneID" id="107269277"/>
<feature type="disulfide bond" evidence="16">
    <location>
        <begin position="57"/>
        <end position="386"/>
    </location>
</feature>
<evidence type="ECO:0000256" key="10">
    <source>
        <dbReference type="ARBA" id="ARBA00023180"/>
    </source>
</evidence>
<keyword evidence="10" id="KW-0325">Glycoprotein</keyword>
<proteinExistence type="inferred from homology"/>
<dbReference type="Pfam" id="PF00328">
    <property type="entry name" value="His_Phos_2"/>
    <property type="match status" value="1"/>
</dbReference>
<organism evidence="18 19">
    <name type="scientific">Cephus cinctus</name>
    <name type="common">Wheat stem sawfly</name>
    <dbReference type="NCBI Taxonomy" id="211228"/>
    <lineage>
        <taxon>Eukaryota</taxon>
        <taxon>Metazoa</taxon>
        <taxon>Ecdysozoa</taxon>
        <taxon>Arthropoda</taxon>
        <taxon>Hexapoda</taxon>
        <taxon>Insecta</taxon>
        <taxon>Pterygota</taxon>
        <taxon>Neoptera</taxon>
        <taxon>Endopterygota</taxon>
        <taxon>Hymenoptera</taxon>
        <taxon>Cephoidea</taxon>
        <taxon>Cephidae</taxon>
        <taxon>Cephus</taxon>
    </lineage>
</organism>
<evidence type="ECO:0000256" key="3">
    <source>
        <dbReference type="ARBA" id="ARBA00012976"/>
    </source>
</evidence>
<gene>
    <name evidence="19" type="primary">LOC107269277</name>
</gene>
<evidence type="ECO:0000256" key="9">
    <source>
        <dbReference type="ARBA" id="ARBA00023136"/>
    </source>
</evidence>
<dbReference type="RefSeq" id="XP_015598443.1">
    <property type="nucleotide sequence ID" value="XM_015742957.2"/>
</dbReference>
<dbReference type="KEGG" id="ccin:107269277"/>
<evidence type="ECO:0000256" key="12">
    <source>
        <dbReference type="ARBA" id="ARBA00043668"/>
    </source>
</evidence>
<dbReference type="PIRSF" id="PIRSF000894">
    <property type="entry name" value="Acid_phosphatase"/>
    <property type="match status" value="1"/>
</dbReference>
<dbReference type="AlphaFoldDB" id="A0AAJ7FM06"/>
<evidence type="ECO:0000256" key="8">
    <source>
        <dbReference type="ARBA" id="ARBA00022801"/>
    </source>
</evidence>
<dbReference type="PANTHER" id="PTHR20963:SF51">
    <property type="entry name" value="MULTIPLE INOSITOL POLYPHOSPHATE PHOSPHATASE 1"/>
    <property type="match status" value="1"/>
</dbReference>
<keyword evidence="6" id="KW-1003">Cell membrane</keyword>
<feature type="disulfide bond" evidence="16">
    <location>
        <begin position="407"/>
        <end position="413"/>
    </location>
</feature>
<dbReference type="EC" id="3.1.3.80" evidence="3"/>
<keyword evidence="16" id="KW-1015">Disulfide bond</keyword>
<dbReference type="CDD" id="cd07061">
    <property type="entry name" value="HP_HAP_like"/>
    <property type="match status" value="1"/>
</dbReference>
<evidence type="ECO:0000256" key="11">
    <source>
        <dbReference type="ARBA" id="ARBA00031642"/>
    </source>
</evidence>
<dbReference type="GO" id="GO:0003993">
    <property type="term" value="F:acid phosphatase activity"/>
    <property type="evidence" value="ECO:0007669"/>
    <property type="project" value="TreeGrafter"/>
</dbReference>
<comment type="catalytic activity">
    <reaction evidence="15">
        <text>(2R)-2,3-bisphosphoglycerate + H2O = (2R)-2-phosphoglycerate + phosphate</text>
        <dbReference type="Rhea" id="RHEA:27381"/>
        <dbReference type="ChEBI" id="CHEBI:15377"/>
        <dbReference type="ChEBI" id="CHEBI:43474"/>
        <dbReference type="ChEBI" id="CHEBI:58248"/>
        <dbReference type="ChEBI" id="CHEBI:58289"/>
        <dbReference type="EC" id="3.1.3.80"/>
    </reaction>
    <physiologicalReaction direction="left-to-right" evidence="15">
        <dbReference type="Rhea" id="RHEA:27382"/>
    </physiologicalReaction>
</comment>
<dbReference type="GO" id="GO:0005886">
    <property type="term" value="C:plasma membrane"/>
    <property type="evidence" value="ECO:0007669"/>
    <property type="project" value="UniProtKB-SubCell"/>
</dbReference>
<feature type="signal peptide" evidence="17">
    <location>
        <begin position="1"/>
        <end position="22"/>
    </location>
</feature>
<dbReference type="Gene3D" id="3.40.50.1240">
    <property type="entry name" value="Phosphoglycerate mutase-like"/>
    <property type="match status" value="1"/>
</dbReference>
<dbReference type="Proteomes" id="UP000694920">
    <property type="component" value="Unplaced"/>
</dbReference>
<name>A0AAJ7FM06_CEPCN</name>
<evidence type="ECO:0000256" key="1">
    <source>
        <dbReference type="ARBA" id="ARBA00004236"/>
    </source>
</evidence>
<comment type="similarity">
    <text evidence="2">Belongs to the histidine acid phosphatase family. MINPP1 subfamily.</text>
</comment>
<dbReference type="PANTHER" id="PTHR20963">
    <property type="entry name" value="MULTIPLE INOSITOL POLYPHOSPHATE PHOSPHATASE-RELATED"/>
    <property type="match status" value="1"/>
</dbReference>
<evidence type="ECO:0000256" key="4">
    <source>
        <dbReference type="ARBA" id="ARBA00013040"/>
    </source>
</evidence>
<comment type="subcellular location">
    <subcellularLocation>
        <location evidence="1">Cell membrane</location>
    </subcellularLocation>
</comment>